<feature type="region of interest" description="Disordered" evidence="1">
    <location>
        <begin position="1"/>
        <end position="94"/>
    </location>
</feature>
<dbReference type="Proteomes" id="UP000821853">
    <property type="component" value="Unassembled WGS sequence"/>
</dbReference>
<evidence type="ECO:0000256" key="1">
    <source>
        <dbReference type="SAM" id="MobiDB-lite"/>
    </source>
</evidence>
<proteinExistence type="predicted"/>
<reference evidence="2 3" key="1">
    <citation type="journal article" date="2020" name="Cell">
        <title>Large-Scale Comparative Analyses of Tick Genomes Elucidate Their Genetic Diversity and Vector Capacities.</title>
        <authorList>
            <consortium name="Tick Genome and Microbiome Consortium (TIGMIC)"/>
            <person name="Jia N."/>
            <person name="Wang J."/>
            <person name="Shi W."/>
            <person name="Du L."/>
            <person name="Sun Y."/>
            <person name="Zhan W."/>
            <person name="Jiang J.F."/>
            <person name="Wang Q."/>
            <person name="Zhang B."/>
            <person name="Ji P."/>
            <person name="Bell-Sakyi L."/>
            <person name="Cui X.M."/>
            <person name="Yuan T.T."/>
            <person name="Jiang B.G."/>
            <person name="Yang W.F."/>
            <person name="Lam T.T."/>
            <person name="Chang Q.C."/>
            <person name="Ding S.J."/>
            <person name="Wang X.J."/>
            <person name="Zhu J.G."/>
            <person name="Ruan X.D."/>
            <person name="Zhao L."/>
            <person name="Wei J.T."/>
            <person name="Ye R.Z."/>
            <person name="Que T.C."/>
            <person name="Du C.H."/>
            <person name="Zhou Y.H."/>
            <person name="Cheng J.X."/>
            <person name="Dai P.F."/>
            <person name="Guo W.B."/>
            <person name="Han X.H."/>
            <person name="Huang E.J."/>
            <person name="Li L.F."/>
            <person name="Wei W."/>
            <person name="Gao Y.C."/>
            <person name="Liu J.Z."/>
            <person name="Shao H.Z."/>
            <person name="Wang X."/>
            <person name="Wang C.C."/>
            <person name="Yang T.C."/>
            <person name="Huo Q.B."/>
            <person name="Li W."/>
            <person name="Chen H.Y."/>
            <person name="Chen S.E."/>
            <person name="Zhou L.G."/>
            <person name="Ni X.B."/>
            <person name="Tian J.H."/>
            <person name="Sheng Y."/>
            <person name="Liu T."/>
            <person name="Pan Y.S."/>
            <person name="Xia L.Y."/>
            <person name="Li J."/>
            <person name="Zhao F."/>
            <person name="Cao W.C."/>
        </authorList>
    </citation>
    <scope>NUCLEOTIDE SEQUENCE [LARGE SCALE GENOMIC DNA]</scope>
    <source>
        <strain evidence="2">HaeL-2018</strain>
    </source>
</reference>
<dbReference type="AlphaFoldDB" id="A0A9J6FRH2"/>
<feature type="compositionally biased region" description="Basic and acidic residues" evidence="1">
    <location>
        <begin position="10"/>
        <end position="19"/>
    </location>
</feature>
<accession>A0A9J6FRH2</accession>
<name>A0A9J6FRH2_HAELO</name>
<protein>
    <submittedName>
        <fullName evidence="2">Uncharacterized protein</fullName>
    </submittedName>
</protein>
<sequence length="314" mass="34805">MAEMEPSATTREDTSHEDNQCPDEMETNAAALSEVERDDTEDDDNGGDWFTVARKRRQAARQSTMATTMTRGPARSSNQEQARKPRLPPLPTSDYKVVLRPREGLNFGKLQSHHVARAVGQSARIVVTEFQALTLRIREDQNIAVASTPNKELADRITPIKTIQLGDKMYQVTAYVAAPDKSCKGVVTGINSATHSDELMANLCSPRVPILYARLLGQSKAALITFDGLEVPRAVYYYGGELRRRPYRPLFHICSLCLKTGHRADVCPRQGKPDAQDRKRKPTGGTRLLNKMCVVWGRTPGHGPRVPSQTAQAV</sequence>
<dbReference type="EMBL" id="JABSTR010000003">
    <property type="protein sequence ID" value="KAH9365882.1"/>
    <property type="molecule type" value="Genomic_DNA"/>
</dbReference>
<dbReference type="VEuPathDB" id="VectorBase:HLOH_049411"/>
<organism evidence="2 3">
    <name type="scientific">Haemaphysalis longicornis</name>
    <name type="common">Bush tick</name>
    <dbReference type="NCBI Taxonomy" id="44386"/>
    <lineage>
        <taxon>Eukaryota</taxon>
        <taxon>Metazoa</taxon>
        <taxon>Ecdysozoa</taxon>
        <taxon>Arthropoda</taxon>
        <taxon>Chelicerata</taxon>
        <taxon>Arachnida</taxon>
        <taxon>Acari</taxon>
        <taxon>Parasitiformes</taxon>
        <taxon>Ixodida</taxon>
        <taxon>Ixodoidea</taxon>
        <taxon>Ixodidae</taxon>
        <taxon>Haemaphysalinae</taxon>
        <taxon>Haemaphysalis</taxon>
    </lineage>
</organism>
<evidence type="ECO:0000313" key="2">
    <source>
        <dbReference type="EMBL" id="KAH9365882.1"/>
    </source>
</evidence>
<gene>
    <name evidence="2" type="ORF">HPB48_018338</name>
</gene>
<feature type="compositionally biased region" description="Acidic residues" evidence="1">
    <location>
        <begin position="36"/>
        <end position="46"/>
    </location>
</feature>
<feature type="compositionally biased region" description="Polar residues" evidence="1">
    <location>
        <begin position="60"/>
        <end position="80"/>
    </location>
</feature>
<dbReference type="OrthoDB" id="6513879at2759"/>
<keyword evidence="3" id="KW-1185">Reference proteome</keyword>
<comment type="caution">
    <text evidence="2">The sequence shown here is derived from an EMBL/GenBank/DDBJ whole genome shotgun (WGS) entry which is preliminary data.</text>
</comment>
<evidence type="ECO:0000313" key="3">
    <source>
        <dbReference type="Proteomes" id="UP000821853"/>
    </source>
</evidence>